<dbReference type="Pfam" id="PF00341">
    <property type="entry name" value="PDGF"/>
    <property type="match status" value="1"/>
</dbReference>
<evidence type="ECO:0000256" key="5">
    <source>
        <dbReference type="SAM" id="MobiDB-lite"/>
    </source>
</evidence>
<keyword evidence="9" id="KW-1185">Reference proteome</keyword>
<dbReference type="GO" id="GO:0005615">
    <property type="term" value="C:extracellular space"/>
    <property type="evidence" value="ECO:0007669"/>
    <property type="project" value="TreeGrafter"/>
</dbReference>
<reference evidence="8 9" key="1">
    <citation type="submission" date="2024-01" db="EMBL/GenBank/DDBJ databases">
        <title>The genome of the rayed Mediterranean limpet Patella caerulea (Linnaeus, 1758).</title>
        <authorList>
            <person name="Anh-Thu Weber A."/>
            <person name="Halstead-Nussloch G."/>
        </authorList>
    </citation>
    <scope>NUCLEOTIDE SEQUENCE [LARGE SCALE GENOMIC DNA]</scope>
    <source>
        <strain evidence="8">AATW-2023a</strain>
        <tissue evidence="8">Whole specimen</tissue>
    </source>
</reference>
<accession>A0AAN8JAQ1</accession>
<organism evidence="8 9">
    <name type="scientific">Patella caerulea</name>
    <name type="common">Rayed Mediterranean limpet</name>
    <dbReference type="NCBI Taxonomy" id="87958"/>
    <lineage>
        <taxon>Eukaryota</taxon>
        <taxon>Metazoa</taxon>
        <taxon>Spiralia</taxon>
        <taxon>Lophotrochozoa</taxon>
        <taxon>Mollusca</taxon>
        <taxon>Gastropoda</taxon>
        <taxon>Patellogastropoda</taxon>
        <taxon>Patelloidea</taxon>
        <taxon>Patellidae</taxon>
        <taxon>Patella</taxon>
    </lineage>
</organism>
<keyword evidence="3" id="KW-0497">Mitogen</keyword>
<evidence type="ECO:0000256" key="3">
    <source>
        <dbReference type="ARBA" id="ARBA00023246"/>
    </source>
</evidence>
<dbReference type="GO" id="GO:0016020">
    <property type="term" value="C:membrane"/>
    <property type="evidence" value="ECO:0007669"/>
    <property type="project" value="InterPro"/>
</dbReference>
<dbReference type="GO" id="GO:0070851">
    <property type="term" value="F:growth factor receptor binding"/>
    <property type="evidence" value="ECO:0007669"/>
    <property type="project" value="TreeGrafter"/>
</dbReference>
<evidence type="ECO:0000256" key="1">
    <source>
        <dbReference type="ARBA" id="ARBA00006686"/>
    </source>
</evidence>
<keyword evidence="2 4" id="KW-0339">Growth factor</keyword>
<evidence type="ECO:0000313" key="9">
    <source>
        <dbReference type="Proteomes" id="UP001347796"/>
    </source>
</evidence>
<comment type="caution">
    <text evidence="8">The sequence shown here is derived from an EMBL/GenBank/DDBJ whole genome shotgun (WGS) entry which is preliminary data.</text>
</comment>
<evidence type="ECO:0000256" key="4">
    <source>
        <dbReference type="RuleBase" id="RU003818"/>
    </source>
</evidence>
<dbReference type="PANTHER" id="PTHR11633:SF1">
    <property type="entry name" value="LD28763P"/>
    <property type="match status" value="1"/>
</dbReference>
<comment type="similarity">
    <text evidence="1 4">Belongs to the PDGF/VEGF growth factor family.</text>
</comment>
<sequence length="319" mass="35308">MMPNFAVLLSYLLAVTQAETYLERLRNIGSVEEFLAMVVKDGHPMSIEDVYPFASSNHGEKEYISGGLVLAAPDECSPRPMAVEIPRAPGDTANTIYWPECTRVMRCGGCCPSAKLACVADEVENTVLHVLKAIAREEGSLHLDWVGPLAVNISIHRSCRLQCRLTPVDCKHNQMFIPDECSCVCRHQYICNNPRQRWNGDSCRCICPGSRNCGRNTIYDENQCRCVILEEAQEANIALGGTMSQADIDAYLLENNGSIDSVQRQPTLAPTTPTTTTTTTTTTTPAPTVNNGPCFDVRCPPFWRKEVRNGRCLCQPRYG</sequence>
<dbReference type="AlphaFoldDB" id="A0AAN8JAQ1"/>
<protein>
    <recommendedName>
        <fullName evidence="7">Platelet-derived growth factor (PDGF) family profile domain-containing protein</fullName>
    </recommendedName>
</protein>
<feature type="domain" description="Platelet-derived growth factor (PDGF) family profile" evidence="7">
    <location>
        <begin position="62"/>
        <end position="166"/>
    </location>
</feature>
<evidence type="ECO:0000259" key="7">
    <source>
        <dbReference type="PROSITE" id="PS50278"/>
    </source>
</evidence>
<dbReference type="Proteomes" id="UP001347796">
    <property type="component" value="Unassembled WGS sequence"/>
</dbReference>
<dbReference type="EMBL" id="JAZGQO010000011">
    <property type="protein sequence ID" value="KAK6173335.1"/>
    <property type="molecule type" value="Genomic_DNA"/>
</dbReference>
<dbReference type="SUPFAM" id="SSF57501">
    <property type="entry name" value="Cystine-knot cytokines"/>
    <property type="match status" value="1"/>
</dbReference>
<keyword evidence="6" id="KW-0732">Signal</keyword>
<evidence type="ECO:0000256" key="2">
    <source>
        <dbReference type="ARBA" id="ARBA00023030"/>
    </source>
</evidence>
<dbReference type="InterPro" id="IPR000072">
    <property type="entry name" value="PDGF/VEGF_dom"/>
</dbReference>
<evidence type="ECO:0000256" key="6">
    <source>
        <dbReference type="SAM" id="SignalP"/>
    </source>
</evidence>
<evidence type="ECO:0000313" key="8">
    <source>
        <dbReference type="EMBL" id="KAK6173335.1"/>
    </source>
</evidence>
<proteinExistence type="inferred from homology"/>
<dbReference type="PANTHER" id="PTHR11633">
    <property type="entry name" value="PLATELET-DERIVED GROWTH FACTOR"/>
    <property type="match status" value="1"/>
</dbReference>
<dbReference type="GO" id="GO:0008083">
    <property type="term" value="F:growth factor activity"/>
    <property type="evidence" value="ECO:0007669"/>
    <property type="project" value="UniProtKB-KW"/>
</dbReference>
<dbReference type="GO" id="GO:0051781">
    <property type="term" value="P:positive regulation of cell division"/>
    <property type="evidence" value="ECO:0007669"/>
    <property type="project" value="UniProtKB-KW"/>
</dbReference>
<feature type="compositionally biased region" description="Low complexity" evidence="5">
    <location>
        <begin position="266"/>
        <end position="285"/>
    </location>
</feature>
<feature type="signal peptide" evidence="6">
    <location>
        <begin position="1"/>
        <end position="18"/>
    </location>
</feature>
<dbReference type="Gene3D" id="2.10.90.10">
    <property type="entry name" value="Cystine-knot cytokines"/>
    <property type="match status" value="1"/>
</dbReference>
<gene>
    <name evidence="8" type="ORF">SNE40_016806</name>
</gene>
<feature type="region of interest" description="Disordered" evidence="5">
    <location>
        <begin position="263"/>
        <end position="285"/>
    </location>
</feature>
<dbReference type="InterPro" id="IPR029034">
    <property type="entry name" value="Cystine-knot_cytokine"/>
</dbReference>
<dbReference type="PROSITE" id="PS50278">
    <property type="entry name" value="PDGF_2"/>
    <property type="match status" value="1"/>
</dbReference>
<dbReference type="SMART" id="SM00141">
    <property type="entry name" value="PDGF"/>
    <property type="match status" value="1"/>
</dbReference>
<dbReference type="GO" id="GO:0008284">
    <property type="term" value="P:positive regulation of cell population proliferation"/>
    <property type="evidence" value="ECO:0007669"/>
    <property type="project" value="TreeGrafter"/>
</dbReference>
<feature type="chain" id="PRO_5042925774" description="Platelet-derived growth factor (PDGF) family profile domain-containing protein" evidence="6">
    <location>
        <begin position="19"/>
        <end position="319"/>
    </location>
</feature>
<name>A0AAN8JAQ1_PATCE</name>